<dbReference type="PRINTS" id="PR00038">
    <property type="entry name" value="HTHLUXR"/>
</dbReference>
<evidence type="ECO:0000259" key="4">
    <source>
        <dbReference type="PROSITE" id="PS50043"/>
    </source>
</evidence>
<organism evidence="5 6">
    <name type="scientific">Candidatus Enterococcus murrayae</name>
    <dbReference type="NCBI Taxonomy" id="2815321"/>
    <lineage>
        <taxon>Bacteria</taxon>
        <taxon>Bacillati</taxon>
        <taxon>Bacillota</taxon>
        <taxon>Bacilli</taxon>
        <taxon>Lactobacillales</taxon>
        <taxon>Enterococcaceae</taxon>
        <taxon>Enterococcus</taxon>
    </lineage>
</organism>
<evidence type="ECO:0000313" key="6">
    <source>
        <dbReference type="Proteomes" id="UP000664495"/>
    </source>
</evidence>
<sequence length="187" mass="21909">MAYQLFYGMILLKRGNYQECLEIADQILERSRKQRIYSKIIEANLLKLSVLLEMKEDTARQQLNIYYECLYYGNENQILIDFFLYREEIEELMKLSKTEIEANLEPREQVFHSKIVNLCCSNSLSLLTERELEILAEMAKGLTNKAIADKLFISVATVKTHILNIYRKLEVNSRVTAISKAKQLQML</sequence>
<dbReference type="SUPFAM" id="SSF46894">
    <property type="entry name" value="C-terminal effector domain of the bipartite response regulators"/>
    <property type="match status" value="1"/>
</dbReference>
<dbReference type="Gene3D" id="1.10.10.10">
    <property type="entry name" value="Winged helix-like DNA-binding domain superfamily/Winged helix DNA-binding domain"/>
    <property type="match status" value="1"/>
</dbReference>
<dbReference type="Pfam" id="PF00196">
    <property type="entry name" value="GerE"/>
    <property type="match status" value="1"/>
</dbReference>
<dbReference type="InterPro" id="IPR016032">
    <property type="entry name" value="Sig_transdc_resp-reg_C-effctor"/>
</dbReference>
<reference evidence="5 6" key="1">
    <citation type="submission" date="2021-03" db="EMBL/GenBank/DDBJ databases">
        <title>Enterococcal diversity collection.</title>
        <authorList>
            <person name="Gilmore M.S."/>
            <person name="Schwartzman J."/>
            <person name="Van Tyne D."/>
            <person name="Martin M."/>
            <person name="Earl A.M."/>
            <person name="Manson A.L."/>
            <person name="Straub T."/>
            <person name="Salamzade R."/>
            <person name="Saavedra J."/>
            <person name="Lebreton F."/>
            <person name="Prichula J."/>
            <person name="Schaufler K."/>
            <person name="Gaca A."/>
            <person name="Sgardioli B."/>
            <person name="Wagenaar J."/>
            <person name="Strong T."/>
        </authorList>
    </citation>
    <scope>NUCLEOTIDE SEQUENCE [LARGE SCALE GENOMIC DNA]</scope>
    <source>
        <strain evidence="5 6">MJM16</strain>
    </source>
</reference>
<dbReference type="PANTHER" id="PTHR44688:SF16">
    <property type="entry name" value="DNA-BINDING TRANSCRIPTIONAL ACTIVATOR DEVR_DOSR"/>
    <property type="match status" value="1"/>
</dbReference>
<dbReference type="EMBL" id="JAFLVR010000020">
    <property type="protein sequence ID" value="MBO0452490.1"/>
    <property type="molecule type" value="Genomic_DNA"/>
</dbReference>
<protein>
    <submittedName>
        <fullName evidence="5">Response regulator transcription factor</fullName>
    </submittedName>
</protein>
<dbReference type="PROSITE" id="PS00622">
    <property type="entry name" value="HTH_LUXR_1"/>
    <property type="match status" value="1"/>
</dbReference>
<gene>
    <name evidence="5" type="ORF">JZO85_09425</name>
</gene>
<evidence type="ECO:0000256" key="1">
    <source>
        <dbReference type="ARBA" id="ARBA00023015"/>
    </source>
</evidence>
<keyword evidence="6" id="KW-1185">Reference proteome</keyword>
<comment type="caution">
    <text evidence="5">The sequence shown here is derived from an EMBL/GenBank/DDBJ whole genome shotgun (WGS) entry which is preliminary data.</text>
</comment>
<dbReference type="InterPro" id="IPR000792">
    <property type="entry name" value="Tscrpt_reg_LuxR_C"/>
</dbReference>
<proteinExistence type="predicted"/>
<keyword evidence="2" id="KW-0238">DNA-binding</keyword>
<dbReference type="Proteomes" id="UP000664495">
    <property type="component" value="Unassembled WGS sequence"/>
</dbReference>
<name>A0ABS3HHV3_9ENTE</name>
<accession>A0ABS3HHV3</accession>
<dbReference type="SMART" id="SM00421">
    <property type="entry name" value="HTH_LUXR"/>
    <property type="match status" value="1"/>
</dbReference>
<evidence type="ECO:0000313" key="5">
    <source>
        <dbReference type="EMBL" id="MBO0452490.1"/>
    </source>
</evidence>
<dbReference type="InterPro" id="IPR036388">
    <property type="entry name" value="WH-like_DNA-bd_sf"/>
</dbReference>
<feature type="domain" description="HTH luxR-type" evidence="4">
    <location>
        <begin position="120"/>
        <end position="185"/>
    </location>
</feature>
<keyword evidence="3" id="KW-0804">Transcription</keyword>
<dbReference type="CDD" id="cd06170">
    <property type="entry name" value="LuxR_C_like"/>
    <property type="match status" value="1"/>
</dbReference>
<evidence type="ECO:0000256" key="2">
    <source>
        <dbReference type="ARBA" id="ARBA00023125"/>
    </source>
</evidence>
<dbReference type="PROSITE" id="PS50043">
    <property type="entry name" value="HTH_LUXR_2"/>
    <property type="match status" value="1"/>
</dbReference>
<dbReference type="PANTHER" id="PTHR44688">
    <property type="entry name" value="DNA-BINDING TRANSCRIPTIONAL ACTIVATOR DEVR_DOSR"/>
    <property type="match status" value="1"/>
</dbReference>
<evidence type="ECO:0000256" key="3">
    <source>
        <dbReference type="ARBA" id="ARBA00023163"/>
    </source>
</evidence>
<keyword evidence="1" id="KW-0805">Transcription regulation</keyword>